<dbReference type="EMBL" id="OW240912">
    <property type="protein sequence ID" value="CAH2219313.1"/>
    <property type="molecule type" value="Genomic_DNA"/>
</dbReference>
<evidence type="ECO:0000313" key="2">
    <source>
        <dbReference type="Proteomes" id="UP001295444"/>
    </source>
</evidence>
<name>A0AAD1VJH9_PELCU</name>
<proteinExistence type="predicted"/>
<dbReference type="AlphaFoldDB" id="A0AAD1VJH9"/>
<sequence length="140" mass="16322">METNMAPSYANMLMMDFEDRFSYNNLLLLELVSSQFVQARRLVQDKFTTDNRPSENTQNFEHKSYVCNARGRARQRMKALPRDDLVTIKPKTKTDWLPFVSTFSTFSSPKNYKEQLLLVTGGQTDRTPFQGAFFVCTQKR</sequence>
<accession>A0AAD1VJH9</accession>
<dbReference type="Proteomes" id="UP001295444">
    <property type="component" value="Chromosome 01"/>
</dbReference>
<organism evidence="1 2">
    <name type="scientific">Pelobates cultripes</name>
    <name type="common">Western spadefoot toad</name>
    <dbReference type="NCBI Taxonomy" id="61616"/>
    <lineage>
        <taxon>Eukaryota</taxon>
        <taxon>Metazoa</taxon>
        <taxon>Chordata</taxon>
        <taxon>Craniata</taxon>
        <taxon>Vertebrata</taxon>
        <taxon>Euteleostomi</taxon>
        <taxon>Amphibia</taxon>
        <taxon>Batrachia</taxon>
        <taxon>Anura</taxon>
        <taxon>Pelobatoidea</taxon>
        <taxon>Pelobatidae</taxon>
        <taxon>Pelobates</taxon>
    </lineage>
</organism>
<protein>
    <submittedName>
        <fullName evidence="1">Uncharacterized protein</fullName>
    </submittedName>
</protein>
<keyword evidence="2" id="KW-1185">Reference proteome</keyword>
<reference evidence="1" key="1">
    <citation type="submission" date="2022-03" db="EMBL/GenBank/DDBJ databases">
        <authorList>
            <person name="Alioto T."/>
            <person name="Alioto T."/>
            <person name="Gomez Garrido J."/>
        </authorList>
    </citation>
    <scope>NUCLEOTIDE SEQUENCE</scope>
</reference>
<evidence type="ECO:0000313" key="1">
    <source>
        <dbReference type="EMBL" id="CAH2219313.1"/>
    </source>
</evidence>
<gene>
    <name evidence="1" type="ORF">PECUL_23A015347</name>
</gene>